<accession>A0A392W9B5</accession>
<dbReference type="Proteomes" id="UP000265520">
    <property type="component" value="Unassembled WGS sequence"/>
</dbReference>
<sequence length="44" mass="5117">MCEITNGNNTLYVLLSNMYAIVGRWNDVNRVRMLMKHHGVNKLP</sequence>
<dbReference type="EMBL" id="LXQA011436516">
    <property type="protein sequence ID" value="MCI97224.1"/>
    <property type="molecule type" value="Genomic_DNA"/>
</dbReference>
<proteinExistence type="predicted"/>
<organism evidence="1 2">
    <name type="scientific">Trifolium medium</name>
    <dbReference type="NCBI Taxonomy" id="97028"/>
    <lineage>
        <taxon>Eukaryota</taxon>
        <taxon>Viridiplantae</taxon>
        <taxon>Streptophyta</taxon>
        <taxon>Embryophyta</taxon>
        <taxon>Tracheophyta</taxon>
        <taxon>Spermatophyta</taxon>
        <taxon>Magnoliopsida</taxon>
        <taxon>eudicotyledons</taxon>
        <taxon>Gunneridae</taxon>
        <taxon>Pentapetalae</taxon>
        <taxon>rosids</taxon>
        <taxon>fabids</taxon>
        <taxon>Fabales</taxon>
        <taxon>Fabaceae</taxon>
        <taxon>Papilionoideae</taxon>
        <taxon>50 kb inversion clade</taxon>
        <taxon>NPAAA clade</taxon>
        <taxon>Hologalegina</taxon>
        <taxon>IRL clade</taxon>
        <taxon>Trifolieae</taxon>
        <taxon>Trifolium</taxon>
    </lineage>
</organism>
<reference evidence="1 2" key="1">
    <citation type="journal article" date="2018" name="Front. Plant Sci.">
        <title>Red Clover (Trifolium pratense) and Zigzag Clover (T. medium) - A Picture of Genomic Similarities and Differences.</title>
        <authorList>
            <person name="Dluhosova J."/>
            <person name="Istvanek J."/>
            <person name="Nedelnik J."/>
            <person name="Repkova J."/>
        </authorList>
    </citation>
    <scope>NUCLEOTIDE SEQUENCE [LARGE SCALE GENOMIC DNA]</scope>
    <source>
        <strain evidence="2">cv. 10/8</strain>
        <tissue evidence="1">Leaf</tissue>
    </source>
</reference>
<evidence type="ECO:0000313" key="2">
    <source>
        <dbReference type="Proteomes" id="UP000265520"/>
    </source>
</evidence>
<dbReference type="Pfam" id="PF20431">
    <property type="entry name" value="E_motif"/>
    <property type="match status" value="1"/>
</dbReference>
<dbReference type="AlphaFoldDB" id="A0A392W9B5"/>
<protein>
    <submittedName>
        <fullName evidence="1">Pentatricopeptide repeat-containing protein</fullName>
    </submittedName>
</protein>
<name>A0A392W9B5_9FABA</name>
<feature type="non-terminal residue" evidence="1">
    <location>
        <position position="44"/>
    </location>
</feature>
<evidence type="ECO:0000313" key="1">
    <source>
        <dbReference type="EMBL" id="MCI97224.1"/>
    </source>
</evidence>
<keyword evidence="2" id="KW-1185">Reference proteome</keyword>
<dbReference type="InterPro" id="IPR046848">
    <property type="entry name" value="E_motif"/>
</dbReference>
<comment type="caution">
    <text evidence="1">The sequence shown here is derived from an EMBL/GenBank/DDBJ whole genome shotgun (WGS) entry which is preliminary data.</text>
</comment>